<dbReference type="NCBIfam" id="NF009589">
    <property type="entry name" value="PRK13030.1"/>
    <property type="match status" value="1"/>
</dbReference>
<evidence type="ECO:0000313" key="4">
    <source>
        <dbReference type="EMBL" id="OGZ08263.1"/>
    </source>
</evidence>
<dbReference type="InterPro" id="IPR002880">
    <property type="entry name" value="Pyrv_Fd/Flavodoxin_OxRdtase_N"/>
</dbReference>
<dbReference type="InterPro" id="IPR009014">
    <property type="entry name" value="Transketo_C/PFOR_II"/>
</dbReference>
<dbReference type="SUPFAM" id="SSF53323">
    <property type="entry name" value="Pyruvate-ferredoxin oxidoreductase, PFOR, domain III"/>
    <property type="match status" value="1"/>
</dbReference>
<feature type="domain" description="DUF6537" evidence="3">
    <location>
        <begin position="940"/>
        <end position="1139"/>
    </location>
</feature>
<evidence type="ECO:0000259" key="3">
    <source>
        <dbReference type="Pfam" id="PF20169"/>
    </source>
</evidence>
<dbReference type="SUPFAM" id="SSF52518">
    <property type="entry name" value="Thiamin diphosphate-binding fold (THDP-binding)"/>
    <property type="match status" value="2"/>
</dbReference>
<dbReference type="Pfam" id="PF01558">
    <property type="entry name" value="POR"/>
    <property type="match status" value="1"/>
</dbReference>
<evidence type="ECO:0008006" key="6">
    <source>
        <dbReference type="Google" id="ProtNLM"/>
    </source>
</evidence>
<dbReference type="InterPro" id="IPR002869">
    <property type="entry name" value="Pyrv_flavodox_OxRed_cen"/>
</dbReference>
<evidence type="ECO:0000256" key="1">
    <source>
        <dbReference type="ARBA" id="ARBA00023002"/>
    </source>
</evidence>
<proteinExistence type="predicted"/>
<keyword evidence="1" id="KW-0560">Oxidoreductase</keyword>
<comment type="caution">
    <text evidence="4">The sequence shown here is derived from an EMBL/GenBank/DDBJ whole genome shotgun (WGS) entry which is preliminary data.</text>
</comment>
<gene>
    <name evidence="4" type="ORF">A3D65_02685</name>
</gene>
<sequence>MRYAFPPDGSSEKLLTGIQALAAAPIVMSLYDAAKGRHTAGFVSGYRGSPLAALDKEFERIRERLALARVHFHHGMNEDLAATSIYGKQTLAFFPKPKYDGVYCMWYGKGPGLDRSGDVFKHANAAGTSPLGGVLAVVGDDHACKSSTMPHQSDQFFRAMRMPYLVPADVEDILRLAQYGWELSRCSGLWVGFIVVAELADASQIVSVNPYPEIIIPTMELPSGGLNIRLPDDPMEQEIRVHTYRLEMAKRFVALNNLNVVTHDTPRPSLGIVASGKSYRDTLEAFQLLGLSSDMLRDLGIRVMKVGMPWPLSLESMRGFLADLPRVLVVEEKQNVIEDQLKAGLYNLFFKRLTIVGKQTASMMPLLPEVGELTPAEIAVALLEQPLPTRSWPKEVALRAEHLRMIVKEAKKHASVIALKRLPFYCSGCPHNTSTKVPDGSVAGGGIGCHYMVLKMDSTSMGKTIGVTPMGQEGAQFIGYEKFSDMGHVFQNLGDGTYFHSGSLPIRATVSANTKLTYKILYNDAVAMTGGQKLDGTLTVPQITHQVYWEGVRRIAIVSDDISKYRGDEHFCAPGTTFHPREEMEQLERELRECDGVSVLVYDQTCAAEKRRRRKAGTLEDPPKRSFINERVCEGCGDCGLKSNCLSIEPLPTEYGMKRKINQSSCNKDYSCINGFCPSFVSVDAPRLKRKEGIEDLLMPVMASIPEPTISNNEAVHNILFAGIGGTGIVTVAQVLTTAAYLDGFAQVLGLDMTGLSQKAGYVSSHVRLGRASGCIESAKIPHGETTLLFGADLVSSVHAETLALLPPEGGRGVAVVANNHVVPTAEFTHNPDFIFPRNEIEKALFGRSSGRPMSLVDATFYAEKLFGDELFANIFLLGFAFQQGLVPVNGAKIEEALVLNGQRVKTNTQAFRAGRWAGYDLAGFTREFEAPPTLVIYSLDELIERRVAELSRYQNDAYAKRYRFLVRYVKAFEDGLSLGETLSRAVAENYYKLLAYKDEYEVARLYSEGEFERALRGTFESYENVRFELAPPLFAKKDPVTGLPRKSTYGPWIWKAMGLLAQCKFLRDTPLDPFGYTADRKEERALIVEYEQLVETVLAHVTKEKRSLSEALLRLPEMIRGYGHIKAKSIMRARARAELLVAELLNEQPVSPKSGFRKLGEIPEK</sequence>
<dbReference type="InterPro" id="IPR046667">
    <property type="entry name" value="DUF6537"/>
</dbReference>
<dbReference type="Proteomes" id="UP000177996">
    <property type="component" value="Unassembled WGS sequence"/>
</dbReference>
<dbReference type="NCBIfam" id="NF009588">
    <property type="entry name" value="PRK13029.1"/>
    <property type="match status" value="1"/>
</dbReference>
<dbReference type="CDD" id="cd07034">
    <property type="entry name" value="TPP_PYR_PFOR_IOR-alpha_like"/>
    <property type="match status" value="1"/>
</dbReference>
<feature type="domain" description="Pyruvate/ketoisovalerate oxidoreductase catalytic" evidence="2">
    <location>
        <begin position="725"/>
        <end position="916"/>
    </location>
</feature>
<dbReference type="InterPro" id="IPR019752">
    <property type="entry name" value="Pyrv/ketoisovalerate_OxRed_cat"/>
</dbReference>
<accession>A0A1G2D3V8</accession>
<dbReference type="InterPro" id="IPR051457">
    <property type="entry name" value="2-oxoacid:Fd_oxidoreductase"/>
</dbReference>
<dbReference type="PANTHER" id="PTHR48084:SF3">
    <property type="entry name" value="SUBUNIT OF PYRUVATE:FLAVODOXIN OXIDOREDUCTASE"/>
    <property type="match status" value="1"/>
</dbReference>
<dbReference type="PANTHER" id="PTHR48084">
    <property type="entry name" value="2-OXOGLUTARATE OXIDOREDUCTASE SUBUNIT KORB-RELATED"/>
    <property type="match status" value="1"/>
</dbReference>
<dbReference type="STRING" id="1798661.A3D65_02685"/>
<evidence type="ECO:0000259" key="2">
    <source>
        <dbReference type="Pfam" id="PF01558"/>
    </source>
</evidence>
<protein>
    <recommendedName>
        <fullName evidence="6">4Fe-4S ferredoxin-type domain-containing protein</fullName>
    </recommendedName>
</protein>
<reference evidence="4 5" key="1">
    <citation type="journal article" date="2016" name="Nat. Commun.">
        <title>Thousands of microbial genomes shed light on interconnected biogeochemical processes in an aquifer system.</title>
        <authorList>
            <person name="Anantharaman K."/>
            <person name="Brown C.T."/>
            <person name="Hug L.A."/>
            <person name="Sharon I."/>
            <person name="Castelle C.J."/>
            <person name="Probst A.J."/>
            <person name="Thomas B.C."/>
            <person name="Singh A."/>
            <person name="Wilkins M.J."/>
            <person name="Karaoz U."/>
            <person name="Brodie E.L."/>
            <person name="Williams K.H."/>
            <person name="Hubbard S.S."/>
            <person name="Banfield J.F."/>
        </authorList>
    </citation>
    <scope>NUCLEOTIDE SEQUENCE [LARGE SCALE GENOMIC DNA]</scope>
</reference>
<dbReference type="Gene3D" id="3.40.920.10">
    <property type="entry name" value="Pyruvate-ferredoxin oxidoreductase, PFOR, domain III"/>
    <property type="match status" value="1"/>
</dbReference>
<dbReference type="Pfam" id="PF20169">
    <property type="entry name" value="DUF6537"/>
    <property type="match status" value="1"/>
</dbReference>
<dbReference type="EMBL" id="MHLL01000039">
    <property type="protein sequence ID" value="OGZ08263.1"/>
    <property type="molecule type" value="Genomic_DNA"/>
</dbReference>
<name>A0A1G2D3V8_9BACT</name>
<dbReference type="Gene3D" id="3.40.50.970">
    <property type="match status" value="1"/>
</dbReference>
<evidence type="ECO:0000313" key="5">
    <source>
        <dbReference type="Proteomes" id="UP000177996"/>
    </source>
</evidence>
<dbReference type="InterPro" id="IPR029061">
    <property type="entry name" value="THDP-binding"/>
</dbReference>
<organism evidence="4 5">
    <name type="scientific">Candidatus Lloydbacteria bacterium RIFCSPHIGHO2_02_FULL_50_13</name>
    <dbReference type="NCBI Taxonomy" id="1798661"/>
    <lineage>
        <taxon>Bacteria</taxon>
        <taxon>Candidatus Lloydiibacteriota</taxon>
    </lineage>
</organism>
<dbReference type="AlphaFoldDB" id="A0A1G2D3V8"/>
<dbReference type="GO" id="GO:0016903">
    <property type="term" value="F:oxidoreductase activity, acting on the aldehyde or oxo group of donors"/>
    <property type="evidence" value="ECO:0007669"/>
    <property type="project" value="InterPro"/>
</dbReference>
<dbReference type="SUPFAM" id="SSF52922">
    <property type="entry name" value="TK C-terminal domain-like"/>
    <property type="match status" value="1"/>
</dbReference>